<dbReference type="InterPro" id="IPR002823">
    <property type="entry name" value="DUF112_TM"/>
</dbReference>
<dbReference type="EMBL" id="AVFL01000006">
    <property type="protein sequence ID" value="EWY40705.1"/>
    <property type="molecule type" value="Genomic_DNA"/>
</dbReference>
<organism evidence="3 4">
    <name type="scientific">Skermanella stibiiresistens SB22</name>
    <dbReference type="NCBI Taxonomy" id="1385369"/>
    <lineage>
        <taxon>Bacteria</taxon>
        <taxon>Pseudomonadati</taxon>
        <taxon>Pseudomonadota</taxon>
        <taxon>Alphaproteobacteria</taxon>
        <taxon>Rhodospirillales</taxon>
        <taxon>Azospirillaceae</taxon>
        <taxon>Skermanella</taxon>
    </lineage>
</organism>
<keyword evidence="1" id="KW-0472">Membrane</keyword>
<dbReference type="STRING" id="1385369.N825_32785"/>
<dbReference type="PATRIC" id="fig|1385369.3.peg.1999"/>
<dbReference type="Proteomes" id="UP000019486">
    <property type="component" value="Unassembled WGS sequence"/>
</dbReference>
<dbReference type="PANTHER" id="PTHR35342:SF5">
    <property type="entry name" value="TRICARBOXYLIC TRANSPORT PROTEIN"/>
    <property type="match status" value="1"/>
</dbReference>
<feature type="transmembrane region" description="Helical" evidence="1">
    <location>
        <begin position="395"/>
        <end position="412"/>
    </location>
</feature>
<feature type="transmembrane region" description="Helical" evidence="1">
    <location>
        <begin position="323"/>
        <end position="347"/>
    </location>
</feature>
<dbReference type="PANTHER" id="PTHR35342">
    <property type="entry name" value="TRICARBOXYLIC TRANSPORT PROTEIN"/>
    <property type="match status" value="1"/>
</dbReference>
<dbReference type="AlphaFoldDB" id="W9H3E8"/>
<feature type="transmembrane region" description="Helical" evidence="1">
    <location>
        <begin position="467"/>
        <end position="491"/>
    </location>
</feature>
<dbReference type="RefSeq" id="WP_037450485.1">
    <property type="nucleotide sequence ID" value="NZ_AVFL01000006.1"/>
</dbReference>
<feature type="transmembrane region" description="Helical" evidence="1">
    <location>
        <begin position="359"/>
        <end position="388"/>
    </location>
</feature>
<dbReference type="OrthoDB" id="7232499at2"/>
<proteinExistence type="predicted"/>
<dbReference type="Pfam" id="PF01970">
    <property type="entry name" value="TctA"/>
    <property type="match status" value="1"/>
</dbReference>
<evidence type="ECO:0000259" key="2">
    <source>
        <dbReference type="Pfam" id="PF01970"/>
    </source>
</evidence>
<feature type="transmembrane region" description="Helical" evidence="1">
    <location>
        <begin position="109"/>
        <end position="137"/>
    </location>
</feature>
<evidence type="ECO:0000256" key="1">
    <source>
        <dbReference type="SAM" id="Phobius"/>
    </source>
</evidence>
<keyword evidence="1" id="KW-0812">Transmembrane</keyword>
<feature type="domain" description="DUF112" evidence="2">
    <location>
        <begin position="22"/>
        <end position="443"/>
    </location>
</feature>
<feature type="transmembrane region" description="Helical" evidence="1">
    <location>
        <begin position="149"/>
        <end position="181"/>
    </location>
</feature>
<reference evidence="3 4" key="1">
    <citation type="submission" date="2013-08" db="EMBL/GenBank/DDBJ databases">
        <title>The genome sequence of Skermanella stibiiresistens.</title>
        <authorList>
            <person name="Zhu W."/>
            <person name="Wang G."/>
        </authorList>
    </citation>
    <scope>NUCLEOTIDE SEQUENCE [LARGE SCALE GENOMIC DNA]</scope>
    <source>
        <strain evidence="3 4">SB22</strain>
    </source>
</reference>
<gene>
    <name evidence="3" type="ORF">N825_32785</name>
</gene>
<protein>
    <recommendedName>
        <fullName evidence="2">DUF112 domain-containing protein</fullName>
    </recommendedName>
</protein>
<feature type="transmembrane region" description="Helical" evidence="1">
    <location>
        <begin position="61"/>
        <end position="88"/>
    </location>
</feature>
<keyword evidence="1" id="KW-1133">Transmembrane helix</keyword>
<evidence type="ECO:0000313" key="4">
    <source>
        <dbReference type="Proteomes" id="UP000019486"/>
    </source>
</evidence>
<keyword evidence="4" id="KW-1185">Reference proteome</keyword>
<feature type="transmembrane region" description="Helical" evidence="1">
    <location>
        <begin position="21"/>
        <end position="41"/>
    </location>
</feature>
<evidence type="ECO:0000313" key="3">
    <source>
        <dbReference type="EMBL" id="EWY40705.1"/>
    </source>
</evidence>
<sequence length="501" mass="52014">MEYDVLSALGGGFARMMDWRMLAACLAGTFAGTLVGVLPGLGPSAAIAVLLPVTYGADPLFALVAMSGVYVGAMYGGTITSVMLNVPGESASVVTTFDGYPLAKQGKGALALGLAAIGSFLAGTLGLVFLTIVAIPLASFALKFGPAEYFAVMILAFTLIAALTGGSVVKATMALAFGLLIGTVGQDIVSGFPRLTFGSMDLLDGINFLPAVVGMFGLAEVLQDISNPSSFLTDKKSRFRLREVIPTRAEFRETIGAMFRGGFLGFFIGVLPGAGATIASFLSYGIEKRVSKHPEQFGKGALCGVAGPESANNAASSGAFVPLLSLGIPGSSTTAVLLGALVLLGIQPGPRLFAEHPDVVWGLIASLYIGNVMLLIQNTVMVPFFVWLLRVAQKVLPVVVATLCFIGVYSINNSMTDIWIMLAFTVLGCLFKYADIPASPVIIALVLGPMAEASFRQALVISSGSPLVFLTHPISAVLLLISALTLIYPLLRRGPGMAEAA</sequence>
<name>W9H3E8_9PROT</name>
<feature type="transmembrane region" description="Helical" evidence="1">
    <location>
        <begin position="263"/>
        <end position="286"/>
    </location>
</feature>
<accession>W9H3E8</accession>
<comment type="caution">
    <text evidence="3">The sequence shown here is derived from an EMBL/GenBank/DDBJ whole genome shotgun (WGS) entry which is preliminary data.</text>
</comment>